<sequence length="169" mass="18221">MTTRIIACVVVAASASFAPADDAEIKKAVKLLADNVATIKGDFEALLNLSHPKVVEQLGGRKKAITAMETILKEMKDDGIVIKSLTTGEPANPVRGDKELYVLVPTKMEMTTPEGTLTVAGYFLGISADSGKTWRFVDGAGGSAKIRKMFPDIPEKLVLPELEYKLKKD</sequence>
<gene>
    <name evidence="2" type="ORF">SOIL9_54770</name>
</gene>
<dbReference type="EMBL" id="LR593886">
    <property type="protein sequence ID" value="VTR92237.1"/>
    <property type="molecule type" value="Genomic_DNA"/>
</dbReference>
<evidence type="ECO:0008006" key="4">
    <source>
        <dbReference type="Google" id="ProtNLM"/>
    </source>
</evidence>
<evidence type="ECO:0000256" key="1">
    <source>
        <dbReference type="SAM" id="SignalP"/>
    </source>
</evidence>
<dbReference type="Proteomes" id="UP000464178">
    <property type="component" value="Chromosome"/>
</dbReference>
<feature type="chain" id="PRO_5026833544" description="DUF4440 domain-containing protein" evidence="1">
    <location>
        <begin position="21"/>
        <end position="169"/>
    </location>
</feature>
<keyword evidence="3" id="KW-1185">Reference proteome</keyword>
<name>A0A6P2CUK1_9BACT</name>
<organism evidence="2 3">
    <name type="scientific">Gemmata massiliana</name>
    <dbReference type="NCBI Taxonomy" id="1210884"/>
    <lineage>
        <taxon>Bacteria</taxon>
        <taxon>Pseudomonadati</taxon>
        <taxon>Planctomycetota</taxon>
        <taxon>Planctomycetia</taxon>
        <taxon>Gemmatales</taxon>
        <taxon>Gemmataceae</taxon>
        <taxon>Gemmata</taxon>
    </lineage>
</organism>
<reference evidence="2 3" key="1">
    <citation type="submission" date="2019-05" db="EMBL/GenBank/DDBJ databases">
        <authorList>
            <consortium name="Science for Life Laboratories"/>
        </authorList>
    </citation>
    <scope>NUCLEOTIDE SEQUENCE [LARGE SCALE GENOMIC DNA]</scope>
    <source>
        <strain evidence="2">Soil9</strain>
    </source>
</reference>
<accession>A0A6P2CUK1</accession>
<dbReference type="AlphaFoldDB" id="A0A6P2CUK1"/>
<proteinExistence type="predicted"/>
<keyword evidence="1" id="KW-0732">Signal</keyword>
<feature type="signal peptide" evidence="1">
    <location>
        <begin position="1"/>
        <end position="20"/>
    </location>
</feature>
<dbReference type="RefSeq" id="WP_162667135.1">
    <property type="nucleotide sequence ID" value="NZ_LR593886.1"/>
</dbReference>
<dbReference type="KEGG" id="gms:SOIL9_54770"/>
<protein>
    <recommendedName>
        <fullName evidence="4">DUF4440 domain-containing protein</fullName>
    </recommendedName>
</protein>
<evidence type="ECO:0000313" key="2">
    <source>
        <dbReference type="EMBL" id="VTR92237.1"/>
    </source>
</evidence>
<evidence type="ECO:0000313" key="3">
    <source>
        <dbReference type="Proteomes" id="UP000464178"/>
    </source>
</evidence>